<gene>
    <name evidence="2" type="ORF">EBB59_10980</name>
</gene>
<organism evidence="2 3">
    <name type="scientific">Solilutibacter pythonis</name>
    <dbReference type="NCBI Taxonomy" id="2483112"/>
    <lineage>
        <taxon>Bacteria</taxon>
        <taxon>Pseudomonadati</taxon>
        <taxon>Pseudomonadota</taxon>
        <taxon>Gammaproteobacteria</taxon>
        <taxon>Lysobacterales</taxon>
        <taxon>Lysobacteraceae</taxon>
        <taxon>Solilutibacter</taxon>
    </lineage>
</organism>
<feature type="region of interest" description="Disordered" evidence="1">
    <location>
        <begin position="46"/>
        <end position="80"/>
    </location>
</feature>
<dbReference type="AlphaFoldDB" id="A0A3M2HNS7"/>
<keyword evidence="3" id="KW-1185">Reference proteome</keyword>
<dbReference type="OrthoDB" id="232498at2"/>
<dbReference type="Proteomes" id="UP000275012">
    <property type="component" value="Unassembled WGS sequence"/>
</dbReference>
<reference evidence="2 3" key="1">
    <citation type="submission" date="2018-10" db="EMBL/GenBank/DDBJ databases">
        <title>Proposal of Lysobacter pythonis sp. nov. isolated from royal pythons (Python regius).</title>
        <authorList>
            <person name="Hans-Juergen B."/>
            <person name="Huptas C."/>
            <person name="Sandra B."/>
            <person name="Igor L."/>
            <person name="Joachim S."/>
            <person name="Siegfried S."/>
            <person name="Mareike W."/>
            <person name="Peter K."/>
        </authorList>
    </citation>
    <scope>NUCLEOTIDE SEQUENCE [LARGE SCALE GENOMIC DNA]</scope>
    <source>
        <strain evidence="2 3">4284/11</strain>
    </source>
</reference>
<evidence type="ECO:0000313" key="3">
    <source>
        <dbReference type="Proteomes" id="UP000275012"/>
    </source>
</evidence>
<accession>A0A3M2HNS7</accession>
<protein>
    <submittedName>
        <fullName evidence="2">Uncharacterized protein</fullName>
    </submittedName>
</protein>
<dbReference type="RefSeq" id="WP_122102196.1">
    <property type="nucleotide sequence ID" value="NZ_RFLY01000017.1"/>
</dbReference>
<sequence length="80" mass="9161">MTQTIAHIKLKAAAEHLEWVLKQYPNNEDVRALPHGLPPLIEDAKAGSVKEPIKQPPFEPRFSNGNYRNHKNPNIEDAYY</sequence>
<dbReference type="EMBL" id="RFLY01000017">
    <property type="protein sequence ID" value="RMH88989.1"/>
    <property type="molecule type" value="Genomic_DNA"/>
</dbReference>
<name>A0A3M2HNS7_9GAMM</name>
<evidence type="ECO:0000313" key="2">
    <source>
        <dbReference type="EMBL" id="RMH88989.1"/>
    </source>
</evidence>
<evidence type="ECO:0000256" key="1">
    <source>
        <dbReference type="SAM" id="MobiDB-lite"/>
    </source>
</evidence>
<comment type="caution">
    <text evidence="2">The sequence shown here is derived from an EMBL/GenBank/DDBJ whole genome shotgun (WGS) entry which is preliminary data.</text>
</comment>
<proteinExistence type="predicted"/>